<name>A0ABX1B8C8_9ACTN</name>
<keyword evidence="2" id="KW-1185">Reference proteome</keyword>
<evidence type="ECO:0000313" key="2">
    <source>
        <dbReference type="Proteomes" id="UP000696294"/>
    </source>
</evidence>
<accession>A0ABX1B8C8</accession>
<dbReference type="EMBL" id="JAATEP010000026">
    <property type="protein sequence ID" value="NJP94088.1"/>
    <property type="molecule type" value="Genomic_DNA"/>
</dbReference>
<sequence>MARLLRHLDEVLYAQYGRLCLYGATDCPEFCDEEEEMYHANVDVRLEAWDAEPPGPGPGWRPIGRRSFTAVTGVIEMGVLDDSGTPFLIGPPWFEYGLTVHVHAVNCLRWSLRFWPVRDVFDPLVHARPKGPVEAVSRRVPVPVTTAGQWAAMRPDGSGRSGSGQWWLAGRRFHPFEESPLARALNPGRMPTFLLPSRPLHEELDLRDKEPGSAYRAWRWERRTADGRPEDGNLLAGRIVHVRDVQGGRVLASGIVTLLGVEEDGRHYVRDAEPHEAARVLCAEETWAEGTGGGQKGPTSG</sequence>
<gene>
    <name evidence="1" type="ORF">HCN51_32420</name>
</gene>
<reference evidence="1 2" key="1">
    <citation type="submission" date="2020-03" db="EMBL/GenBank/DDBJ databases">
        <title>WGS of actinomycetes isolated from Thailand.</title>
        <authorList>
            <person name="Thawai C."/>
        </authorList>
    </citation>
    <scope>NUCLEOTIDE SEQUENCE [LARGE SCALE GENOMIC DNA]</scope>
    <source>
        <strain evidence="1 2">FMUSA5-5</strain>
    </source>
</reference>
<proteinExistence type="predicted"/>
<dbReference type="RefSeq" id="WP_168014682.1">
    <property type="nucleotide sequence ID" value="NZ_JAATEP010000026.1"/>
</dbReference>
<evidence type="ECO:0008006" key="3">
    <source>
        <dbReference type="Google" id="ProtNLM"/>
    </source>
</evidence>
<organism evidence="1 2">
    <name type="scientific">Nonomuraea composti</name>
    <dbReference type="NCBI Taxonomy" id="2720023"/>
    <lineage>
        <taxon>Bacteria</taxon>
        <taxon>Bacillati</taxon>
        <taxon>Actinomycetota</taxon>
        <taxon>Actinomycetes</taxon>
        <taxon>Streptosporangiales</taxon>
        <taxon>Streptosporangiaceae</taxon>
        <taxon>Nonomuraea</taxon>
    </lineage>
</organism>
<dbReference type="Proteomes" id="UP000696294">
    <property type="component" value="Unassembled WGS sequence"/>
</dbReference>
<protein>
    <recommendedName>
        <fullName evidence="3">DUF2169 domain-containing protein</fullName>
    </recommendedName>
</protein>
<comment type="caution">
    <text evidence="1">The sequence shown here is derived from an EMBL/GenBank/DDBJ whole genome shotgun (WGS) entry which is preliminary data.</text>
</comment>
<evidence type="ECO:0000313" key="1">
    <source>
        <dbReference type="EMBL" id="NJP94088.1"/>
    </source>
</evidence>